<dbReference type="Pfam" id="PF04912">
    <property type="entry name" value="Dynamitin"/>
    <property type="match status" value="1"/>
</dbReference>
<evidence type="ECO:0000313" key="7">
    <source>
        <dbReference type="Proteomes" id="UP000318571"/>
    </source>
</evidence>
<dbReference type="Proteomes" id="UP000318571">
    <property type="component" value="Chromosome 6"/>
</dbReference>
<dbReference type="STRING" id="6832.A0A553PQS2"/>
<dbReference type="OrthoDB" id="4977at2759"/>
<evidence type="ECO:0000256" key="4">
    <source>
        <dbReference type="ARBA" id="ARBA00023017"/>
    </source>
</evidence>
<evidence type="ECO:0000256" key="2">
    <source>
        <dbReference type="ARBA" id="ARBA00006176"/>
    </source>
</evidence>
<reference evidence="6 7" key="1">
    <citation type="journal article" date="2018" name="Nat. Ecol. Evol.">
        <title>Genomic signatures of mitonuclear coevolution across populations of Tigriopus californicus.</title>
        <authorList>
            <person name="Barreto F.S."/>
            <person name="Watson E.T."/>
            <person name="Lima T.G."/>
            <person name="Willett C.S."/>
            <person name="Edmands S."/>
            <person name="Li W."/>
            <person name="Burton R.S."/>
        </authorList>
    </citation>
    <scope>NUCLEOTIDE SEQUENCE [LARGE SCALE GENOMIC DNA]</scope>
    <source>
        <strain evidence="6 7">San Diego</strain>
    </source>
</reference>
<dbReference type="EMBL" id="VCGU01000002">
    <property type="protein sequence ID" value="TRY80021.1"/>
    <property type="molecule type" value="Genomic_DNA"/>
</dbReference>
<proteinExistence type="inferred from homology"/>
<comment type="similarity">
    <text evidence="2">Belongs to the dynactin subunit 2 family.</text>
</comment>
<keyword evidence="7" id="KW-1185">Reference proteome</keyword>
<protein>
    <recommendedName>
        <fullName evidence="8">Dynactin subunit 2</fullName>
    </recommendedName>
</protein>
<dbReference type="PANTHER" id="PTHR15346">
    <property type="entry name" value="DYNACTIN SUBUNIT"/>
    <property type="match status" value="1"/>
</dbReference>
<dbReference type="GO" id="GO:0007017">
    <property type="term" value="P:microtubule-based process"/>
    <property type="evidence" value="ECO:0007669"/>
    <property type="project" value="InterPro"/>
</dbReference>
<dbReference type="GO" id="GO:0030286">
    <property type="term" value="C:dynein complex"/>
    <property type="evidence" value="ECO:0007669"/>
    <property type="project" value="UniProtKB-KW"/>
</dbReference>
<evidence type="ECO:0000256" key="3">
    <source>
        <dbReference type="ARBA" id="ARBA00022490"/>
    </source>
</evidence>
<organism evidence="6 7">
    <name type="scientific">Tigriopus californicus</name>
    <name type="common">Marine copepod</name>
    <dbReference type="NCBI Taxonomy" id="6832"/>
    <lineage>
        <taxon>Eukaryota</taxon>
        <taxon>Metazoa</taxon>
        <taxon>Ecdysozoa</taxon>
        <taxon>Arthropoda</taxon>
        <taxon>Crustacea</taxon>
        <taxon>Multicrustacea</taxon>
        <taxon>Hexanauplia</taxon>
        <taxon>Copepoda</taxon>
        <taxon>Harpacticoida</taxon>
        <taxon>Harpacticidae</taxon>
        <taxon>Tigriopus</taxon>
    </lineage>
</organism>
<feature type="coiled-coil region" evidence="5">
    <location>
        <begin position="112"/>
        <end position="143"/>
    </location>
</feature>
<comment type="subcellular location">
    <subcellularLocation>
        <location evidence="1">Cytoplasm</location>
    </subcellularLocation>
</comment>
<dbReference type="OMA" id="YKFGDWE"/>
<dbReference type="GO" id="GO:0005737">
    <property type="term" value="C:cytoplasm"/>
    <property type="evidence" value="ECO:0007669"/>
    <property type="project" value="UniProtKB-SubCell"/>
</dbReference>
<gene>
    <name evidence="6" type="ORF">TCAL_05888</name>
</gene>
<keyword evidence="4" id="KW-0243">Dynein</keyword>
<dbReference type="AlphaFoldDB" id="A0A553PQS2"/>
<keyword evidence="3" id="KW-0963">Cytoplasm</keyword>
<keyword evidence="5" id="KW-0175">Coiled coil</keyword>
<sequence>MSASISTVDPKYAHLPGIAIDQPDVYECSGSGLPEADQDWANAQGDASDSVELLHMSTKEAFGQFQGKFLDGKNVDFSDRLKNKKFKQGYLAWSGDIEVYNGAHDETPIQKYQRLNCEVRELIEELESAKEDEKEKKDQAHLADLVGRVTGLSQELTSLNLEERLGSDMLANLKDPEGTASAKLLTQLQALQSGPASQASKTEGETALNGNESVMYELLMKPDTAKLEHLKRISQLDRRLEDLEKAVGANPDRMSTLSVETNQKSILGAIQVLSSRTALLDPGHLDHVEGRLAALQHKMNAIAERKAILADQEKLSKIDELYDLVHRSVGQKQMLEEVVGRLESLQELHSRAQNFDKALSELEEVQSKIEVGLSNNQVLLKASQKTFADNLTNIQENFKVLDAKLDKLKKK</sequence>
<name>A0A553PQS2_TIGCA</name>
<comment type="caution">
    <text evidence="6">The sequence shown here is derived from an EMBL/GenBank/DDBJ whole genome shotgun (WGS) entry which is preliminary data.</text>
</comment>
<evidence type="ECO:0000256" key="5">
    <source>
        <dbReference type="SAM" id="Coils"/>
    </source>
</evidence>
<evidence type="ECO:0000256" key="1">
    <source>
        <dbReference type="ARBA" id="ARBA00004496"/>
    </source>
</evidence>
<accession>A0A553PQS2</accession>
<dbReference type="GO" id="GO:0005869">
    <property type="term" value="C:dynactin complex"/>
    <property type="evidence" value="ECO:0007669"/>
    <property type="project" value="InterPro"/>
</dbReference>
<evidence type="ECO:0008006" key="8">
    <source>
        <dbReference type="Google" id="ProtNLM"/>
    </source>
</evidence>
<evidence type="ECO:0000313" key="6">
    <source>
        <dbReference type="EMBL" id="TRY80021.1"/>
    </source>
</evidence>
<dbReference type="InterPro" id="IPR028133">
    <property type="entry name" value="Dynamitin"/>
</dbReference>